<dbReference type="Proteomes" id="UP001060085">
    <property type="component" value="Linkage Group LG02"/>
</dbReference>
<accession>A0ACC0BZ92</accession>
<name>A0ACC0BZ92_CATRO</name>
<sequence length="344" mass="39017">MDPFEDCLQENVGFEDNEDSNTFEEFLETEEYIDHGDLFTIDRIFISKDELVYWAKQTAMKANTYLIVNRYQKSRTFNRRPARKIYNVVAKIKKIRMKGRNTVEKVLSLSTEWGYMVFYRNHEESNYGAKSNPILKNISNITSHLAMKKIWLEIKRANEISDDPRSKCGHYLKKSHGLSCAFELKIFISFGELEIGVDIPNVHERDMDSEMLDLTSMLEEISIGPISKVRKVHRLPKGVISPVLPDDPCAPLTTPSPLKITIMKGRRKKNSTKRDKFYWEHVSIVHRKIGMSSGSGSGSGSDSGSGSGPSPRGRGRPTRSGRGRGRGRKSRRSSLSSIVNPDAP</sequence>
<reference evidence="2" key="1">
    <citation type="journal article" date="2023" name="Nat. Plants">
        <title>Single-cell RNA sequencing provides a high-resolution roadmap for understanding the multicellular compartmentation of specialized metabolism.</title>
        <authorList>
            <person name="Sun S."/>
            <person name="Shen X."/>
            <person name="Li Y."/>
            <person name="Li Y."/>
            <person name="Wang S."/>
            <person name="Li R."/>
            <person name="Zhang H."/>
            <person name="Shen G."/>
            <person name="Guo B."/>
            <person name="Wei J."/>
            <person name="Xu J."/>
            <person name="St-Pierre B."/>
            <person name="Chen S."/>
            <person name="Sun C."/>
        </authorList>
    </citation>
    <scope>NUCLEOTIDE SEQUENCE [LARGE SCALE GENOMIC DNA]</scope>
</reference>
<protein>
    <submittedName>
        <fullName evidence="1">Uncharacterized protein</fullName>
    </submittedName>
</protein>
<proteinExistence type="predicted"/>
<keyword evidence="2" id="KW-1185">Reference proteome</keyword>
<evidence type="ECO:0000313" key="2">
    <source>
        <dbReference type="Proteomes" id="UP001060085"/>
    </source>
</evidence>
<dbReference type="EMBL" id="CM044702">
    <property type="protein sequence ID" value="KAI5678019.1"/>
    <property type="molecule type" value="Genomic_DNA"/>
</dbReference>
<comment type="caution">
    <text evidence="1">The sequence shown here is derived from an EMBL/GenBank/DDBJ whole genome shotgun (WGS) entry which is preliminary data.</text>
</comment>
<evidence type="ECO:0000313" key="1">
    <source>
        <dbReference type="EMBL" id="KAI5678019.1"/>
    </source>
</evidence>
<organism evidence="1 2">
    <name type="scientific">Catharanthus roseus</name>
    <name type="common">Madagascar periwinkle</name>
    <name type="synonym">Vinca rosea</name>
    <dbReference type="NCBI Taxonomy" id="4058"/>
    <lineage>
        <taxon>Eukaryota</taxon>
        <taxon>Viridiplantae</taxon>
        <taxon>Streptophyta</taxon>
        <taxon>Embryophyta</taxon>
        <taxon>Tracheophyta</taxon>
        <taxon>Spermatophyta</taxon>
        <taxon>Magnoliopsida</taxon>
        <taxon>eudicotyledons</taxon>
        <taxon>Gunneridae</taxon>
        <taxon>Pentapetalae</taxon>
        <taxon>asterids</taxon>
        <taxon>lamiids</taxon>
        <taxon>Gentianales</taxon>
        <taxon>Apocynaceae</taxon>
        <taxon>Rauvolfioideae</taxon>
        <taxon>Vinceae</taxon>
        <taxon>Catharanthinae</taxon>
        <taxon>Catharanthus</taxon>
    </lineage>
</organism>
<gene>
    <name evidence="1" type="ORF">M9H77_08969</name>
</gene>